<dbReference type="AlphaFoldDB" id="A0A7I7QSS3"/>
<dbReference type="PANTHER" id="PTHR48079">
    <property type="entry name" value="PROTEIN YEEZ"/>
    <property type="match status" value="1"/>
</dbReference>
<protein>
    <recommendedName>
        <fullName evidence="1">NAD-dependent epimerase/dehydratase domain-containing protein</fullName>
    </recommendedName>
</protein>
<dbReference type="Gene3D" id="3.40.50.720">
    <property type="entry name" value="NAD(P)-binding Rossmann-like Domain"/>
    <property type="match status" value="1"/>
</dbReference>
<gene>
    <name evidence="2" type="ORF">MSEDJ_31330</name>
</gene>
<dbReference type="PANTHER" id="PTHR48079:SF6">
    <property type="entry name" value="NAD(P)-BINDING DOMAIN-CONTAINING PROTEIN-RELATED"/>
    <property type="match status" value="1"/>
</dbReference>
<reference evidence="2 3" key="1">
    <citation type="journal article" date="2019" name="Emerg. Microbes Infect.">
        <title>Comprehensive subspecies identification of 175 nontuberculous mycobacteria species based on 7547 genomic profiles.</title>
        <authorList>
            <person name="Matsumoto Y."/>
            <person name="Kinjo T."/>
            <person name="Motooka D."/>
            <person name="Nabeya D."/>
            <person name="Jung N."/>
            <person name="Uechi K."/>
            <person name="Horii T."/>
            <person name="Iida T."/>
            <person name="Fujita J."/>
            <person name="Nakamura S."/>
        </authorList>
    </citation>
    <scope>NUCLEOTIDE SEQUENCE [LARGE SCALE GENOMIC DNA]</scope>
    <source>
        <strain evidence="2 3">JCM 17899</strain>
    </source>
</reference>
<evidence type="ECO:0000259" key="1">
    <source>
        <dbReference type="Pfam" id="PF01370"/>
    </source>
</evidence>
<dbReference type="InterPro" id="IPR001509">
    <property type="entry name" value="Epimerase_deHydtase"/>
</dbReference>
<proteinExistence type="predicted"/>
<dbReference type="Proteomes" id="UP000467193">
    <property type="component" value="Chromosome"/>
</dbReference>
<evidence type="ECO:0000313" key="3">
    <source>
        <dbReference type="Proteomes" id="UP000467193"/>
    </source>
</evidence>
<dbReference type="RefSeq" id="WP_163797852.1">
    <property type="nucleotide sequence ID" value="NZ_AP022588.1"/>
</dbReference>
<organism evidence="2 3">
    <name type="scientific">Mycolicibacterium sediminis</name>
    <dbReference type="NCBI Taxonomy" id="1286180"/>
    <lineage>
        <taxon>Bacteria</taxon>
        <taxon>Bacillati</taxon>
        <taxon>Actinomycetota</taxon>
        <taxon>Actinomycetes</taxon>
        <taxon>Mycobacteriales</taxon>
        <taxon>Mycobacteriaceae</taxon>
        <taxon>Mycolicibacterium</taxon>
    </lineage>
</organism>
<dbReference type="SUPFAM" id="SSF51735">
    <property type="entry name" value="NAD(P)-binding Rossmann-fold domains"/>
    <property type="match status" value="1"/>
</dbReference>
<accession>A0A7I7QSS3</accession>
<sequence>MTEPRRIVVTGASGNVGAGVLRALARTVPDAEVVGVCRRPPASGAPYERVRWHSVDLSSPDAATALAPAMRDADVVIHLALAIQPLYDEDYLYRANVLGSQAVLDAMATAGVPQLVYASSLGIYAAGATGPVTETWSTAGQSTSTYSRHKVMVEDLLDRFEAERPDTVVSRFRPTVVVQREAASEIQSLYIGPVIPRAALKLLRRRVLPVLPLPRGLSLQFVHSDDVGDAVARMMLRRVRGSFNVAADPLDSAALADLVGGRPVGVDPGLFRRAVVALHRLRVVAVTPGWYDVATKSPLMDTTKARRELGWTPTRSSTEAARELIDGLAEGVVGTSAAMGWKEDSMTSRTTLDWVHDGTLALWGASAVVAAARRRRLGPLTAVAVAGNLAAGTPAALERVRQRRRDPVALLAPAAVGAGILATLRGGWAPVAATVALGGLRASEIRRGARQAIQ</sequence>
<dbReference type="InterPro" id="IPR051783">
    <property type="entry name" value="NAD(P)-dependent_oxidoreduct"/>
</dbReference>
<dbReference type="EMBL" id="AP022588">
    <property type="protein sequence ID" value="BBY29037.1"/>
    <property type="molecule type" value="Genomic_DNA"/>
</dbReference>
<dbReference type="InterPro" id="IPR036291">
    <property type="entry name" value="NAD(P)-bd_dom_sf"/>
</dbReference>
<dbReference type="GO" id="GO:0004029">
    <property type="term" value="F:aldehyde dehydrogenase (NAD+) activity"/>
    <property type="evidence" value="ECO:0007669"/>
    <property type="project" value="TreeGrafter"/>
</dbReference>
<evidence type="ECO:0000313" key="2">
    <source>
        <dbReference type="EMBL" id="BBY29037.1"/>
    </source>
</evidence>
<dbReference type="KEGG" id="msei:MSEDJ_31330"/>
<feature type="domain" description="NAD-dependent epimerase/dehydratase" evidence="1">
    <location>
        <begin position="7"/>
        <end position="245"/>
    </location>
</feature>
<keyword evidence="3" id="KW-1185">Reference proteome</keyword>
<dbReference type="Pfam" id="PF01370">
    <property type="entry name" value="Epimerase"/>
    <property type="match status" value="1"/>
</dbReference>
<name>A0A7I7QSS3_9MYCO</name>
<dbReference type="GO" id="GO:0005737">
    <property type="term" value="C:cytoplasm"/>
    <property type="evidence" value="ECO:0007669"/>
    <property type="project" value="TreeGrafter"/>
</dbReference>